<dbReference type="AlphaFoldDB" id="A0A9X6NQJ2"/>
<reference evidence="2" key="1">
    <citation type="submission" date="2017-01" db="EMBL/GenBank/DDBJ databases">
        <title>Comparative genomics of anhydrobiosis in the tardigrade Hypsibius dujardini.</title>
        <authorList>
            <person name="Yoshida Y."/>
            <person name="Koutsovoulos G."/>
            <person name="Laetsch D."/>
            <person name="Stevens L."/>
            <person name="Kumar S."/>
            <person name="Horikawa D."/>
            <person name="Ishino K."/>
            <person name="Komine S."/>
            <person name="Tomita M."/>
            <person name="Blaxter M."/>
            <person name="Arakawa K."/>
        </authorList>
    </citation>
    <scope>NUCLEOTIDE SEQUENCE [LARGE SCALE GENOMIC DNA]</scope>
    <source>
        <strain evidence="2">Z151</strain>
    </source>
</reference>
<organism evidence="1 2">
    <name type="scientific">Hypsibius exemplaris</name>
    <name type="common">Freshwater tardigrade</name>
    <dbReference type="NCBI Taxonomy" id="2072580"/>
    <lineage>
        <taxon>Eukaryota</taxon>
        <taxon>Metazoa</taxon>
        <taxon>Ecdysozoa</taxon>
        <taxon>Tardigrada</taxon>
        <taxon>Eutardigrada</taxon>
        <taxon>Parachela</taxon>
        <taxon>Hypsibioidea</taxon>
        <taxon>Hypsibiidae</taxon>
        <taxon>Hypsibius</taxon>
    </lineage>
</organism>
<name>A0A9X6NQJ2_HYPEX</name>
<dbReference type="EMBL" id="MTYJ01000492">
    <property type="protein sequence ID" value="OWA54956.1"/>
    <property type="molecule type" value="Genomic_DNA"/>
</dbReference>
<keyword evidence="2" id="KW-1185">Reference proteome</keyword>
<accession>A0A9X6NQJ2</accession>
<proteinExistence type="predicted"/>
<protein>
    <submittedName>
        <fullName evidence="1">Uncharacterized protein</fullName>
    </submittedName>
</protein>
<dbReference type="Proteomes" id="UP000192578">
    <property type="component" value="Unassembled WGS sequence"/>
</dbReference>
<sequence length="636" mass="72764">MWPFLLVINELPKETRYLIQNMVTYAIWEGRKGETQDVPFDSVLEHLVEDLEKINNPGVTLRLNGKLERVKFFVSRIVADMPAKAEMLNMVHHNGFYGCGICEYAGFSATRKNGHMHSYAPQAGVPPGQRRTHKRMVKQSQQQSGSKEATGMKDTPRVLRFYAFNISTGLLIDDLHAVYEGVVKKIIKLWMKRDGEKPCRLTEEQFQAEGVESARLQKFSSHRVFTVLCRHRERRILETLGTTRREHLHFIQIENQSAGRSSTLTNFYDAFVKNIPCYTVIMPTESTHTLLSIWQNTQCHGTNVVRKTLLRQLLSYQTLQRKVQQLTDPSERRYVARLRRQRIGLPTEGFGWKAFGRPSLVKYGFPEGPYQGCAEHVTVTFKRLEIEKLIIWSADYLRAKKSSYECFFVTHKDSSFELIVKVDDSIVEDDPTGFVTLKKHNKLKRKFEEVSEAQEALAEELAGLRKSFDESVMTKVATMISDALLKQQNSFNEQIKASINKLMPEGLHQSAVTGFTTQGLPEDSVEKLTEKYLAAGIRTWRDAAGKFLTDMFPLEVLAKSCPTAEGVKQSKDDDGQPKPPLDRIRIKHLREFIVYFVGKNTSNKEDIPAKGKVTDRIHCATKQARKDLKALKDQQQ</sequence>
<dbReference type="OrthoDB" id="7694954at2759"/>
<evidence type="ECO:0000313" key="2">
    <source>
        <dbReference type="Proteomes" id="UP000192578"/>
    </source>
</evidence>
<evidence type="ECO:0000313" key="1">
    <source>
        <dbReference type="EMBL" id="OWA54956.1"/>
    </source>
</evidence>
<gene>
    <name evidence="1" type="ORF">BV898_19343</name>
</gene>
<comment type="caution">
    <text evidence="1">The sequence shown here is derived from an EMBL/GenBank/DDBJ whole genome shotgun (WGS) entry which is preliminary data.</text>
</comment>